<gene>
    <name evidence="1" type="ORF">KUCAC02_000913</name>
</gene>
<name>A0ACB9XW36_CHAAC</name>
<keyword evidence="2" id="KW-1185">Reference proteome</keyword>
<proteinExistence type="predicted"/>
<evidence type="ECO:0000313" key="1">
    <source>
        <dbReference type="EMBL" id="KAI4831367.1"/>
    </source>
</evidence>
<comment type="caution">
    <text evidence="1">The sequence shown here is derived from an EMBL/GenBank/DDBJ whole genome shotgun (WGS) entry which is preliminary data.</text>
</comment>
<protein>
    <submittedName>
        <fullName evidence="1">Uncharacterized protein</fullName>
    </submittedName>
</protein>
<accession>A0ACB9XW36</accession>
<evidence type="ECO:0000313" key="2">
    <source>
        <dbReference type="Proteomes" id="UP001057452"/>
    </source>
</evidence>
<dbReference type="Proteomes" id="UP001057452">
    <property type="component" value="Chromosome 2"/>
</dbReference>
<reference evidence="1" key="1">
    <citation type="submission" date="2022-05" db="EMBL/GenBank/DDBJ databases">
        <title>Chromosome-level genome of Chaenocephalus aceratus.</title>
        <authorList>
            <person name="Park H."/>
        </authorList>
    </citation>
    <scope>NUCLEOTIDE SEQUENCE</scope>
    <source>
        <strain evidence="1">KU_202001</strain>
    </source>
</reference>
<organism evidence="1 2">
    <name type="scientific">Chaenocephalus aceratus</name>
    <name type="common">Blackfin icefish</name>
    <name type="synonym">Chaenichthys aceratus</name>
    <dbReference type="NCBI Taxonomy" id="36190"/>
    <lineage>
        <taxon>Eukaryota</taxon>
        <taxon>Metazoa</taxon>
        <taxon>Chordata</taxon>
        <taxon>Craniata</taxon>
        <taxon>Vertebrata</taxon>
        <taxon>Euteleostomi</taxon>
        <taxon>Actinopterygii</taxon>
        <taxon>Neopterygii</taxon>
        <taxon>Teleostei</taxon>
        <taxon>Neoteleostei</taxon>
        <taxon>Acanthomorphata</taxon>
        <taxon>Eupercaria</taxon>
        <taxon>Perciformes</taxon>
        <taxon>Notothenioidei</taxon>
        <taxon>Channichthyidae</taxon>
        <taxon>Chaenocephalus</taxon>
    </lineage>
</organism>
<sequence>MGRREYFRGTIGLWVAFGTLPTVPVARAGHVPDLQTKRVSRCSSGRESRPSWIWSVEEEQPPRGYHASQRPSPGSDSAAAAVAMGNQAVDSDSTLNPPSLSPLRGAAVKPCSMQRDVLIPSARPTDLHTFPSSTQINAFLRATDLTPIHLHPHGADCHPT</sequence>
<dbReference type="EMBL" id="CM043786">
    <property type="protein sequence ID" value="KAI4831367.1"/>
    <property type="molecule type" value="Genomic_DNA"/>
</dbReference>